<dbReference type="EMBL" id="MU393509">
    <property type="protein sequence ID" value="KAI4863172.1"/>
    <property type="molecule type" value="Genomic_DNA"/>
</dbReference>
<protein>
    <submittedName>
        <fullName evidence="1">Uncharacterized protein</fullName>
    </submittedName>
</protein>
<proteinExistence type="predicted"/>
<sequence length="374" mass="41523">MDSQKSVLYFYSLSAFAVIALWGVSLWNGTVEALIRAVWHGELERELPLMTDYTGVPLIDYPIAILVAFFFYGTNGYDEGYQLFLLDAYSTLQSAFVWLYVEALRPQSKPKWISRPVVFGLLWQCFGAAISLPLYYANHICWVSQPKADIARVADPHRAMALPFSFLFGAVVPALIGMAPSWLGPYSRSSATHQVILAAWQPDPIWVSWILLASTKIMATLFSDRKPRTKASRDAEGRKASQWICASYVLAALSSAMGHLYVMGRIITSRSQAVDIVRMYVPFHSTGPSGANGILVRGPWLFLQYDFIIISLSSLSWAFLLLGPIYQKRQISATALALVMITGSVVIGPGATVSIALLLRERHLANRGSFSRQL</sequence>
<dbReference type="Proteomes" id="UP001497700">
    <property type="component" value="Unassembled WGS sequence"/>
</dbReference>
<accession>A0ACB9YVD9</accession>
<organism evidence="1 2">
    <name type="scientific">Hypoxylon rubiginosum</name>
    <dbReference type="NCBI Taxonomy" id="110542"/>
    <lineage>
        <taxon>Eukaryota</taxon>
        <taxon>Fungi</taxon>
        <taxon>Dikarya</taxon>
        <taxon>Ascomycota</taxon>
        <taxon>Pezizomycotina</taxon>
        <taxon>Sordariomycetes</taxon>
        <taxon>Xylariomycetidae</taxon>
        <taxon>Xylariales</taxon>
        <taxon>Hypoxylaceae</taxon>
        <taxon>Hypoxylon</taxon>
    </lineage>
</organism>
<name>A0ACB9YVD9_9PEZI</name>
<evidence type="ECO:0000313" key="2">
    <source>
        <dbReference type="Proteomes" id="UP001497700"/>
    </source>
</evidence>
<reference evidence="1 2" key="1">
    <citation type="journal article" date="2022" name="New Phytol.">
        <title>Ecological generalism drives hyperdiversity of secondary metabolite gene clusters in xylarialean endophytes.</title>
        <authorList>
            <person name="Franco M.E.E."/>
            <person name="Wisecaver J.H."/>
            <person name="Arnold A.E."/>
            <person name="Ju Y.M."/>
            <person name="Slot J.C."/>
            <person name="Ahrendt S."/>
            <person name="Moore L.P."/>
            <person name="Eastman K.E."/>
            <person name="Scott K."/>
            <person name="Konkel Z."/>
            <person name="Mondo S.J."/>
            <person name="Kuo A."/>
            <person name="Hayes R.D."/>
            <person name="Haridas S."/>
            <person name="Andreopoulos B."/>
            <person name="Riley R."/>
            <person name="LaButti K."/>
            <person name="Pangilinan J."/>
            <person name="Lipzen A."/>
            <person name="Amirebrahimi M."/>
            <person name="Yan J."/>
            <person name="Adam C."/>
            <person name="Keymanesh K."/>
            <person name="Ng V."/>
            <person name="Louie K."/>
            <person name="Northen T."/>
            <person name="Drula E."/>
            <person name="Henrissat B."/>
            <person name="Hsieh H.M."/>
            <person name="Youens-Clark K."/>
            <person name="Lutzoni F."/>
            <person name="Miadlikowska J."/>
            <person name="Eastwood D.C."/>
            <person name="Hamelin R.C."/>
            <person name="Grigoriev I.V."/>
            <person name="U'Ren J.M."/>
        </authorList>
    </citation>
    <scope>NUCLEOTIDE SEQUENCE [LARGE SCALE GENOMIC DNA]</scope>
    <source>
        <strain evidence="1 2">CBS 119005</strain>
    </source>
</reference>
<evidence type="ECO:0000313" key="1">
    <source>
        <dbReference type="EMBL" id="KAI4863172.1"/>
    </source>
</evidence>
<comment type="caution">
    <text evidence="1">The sequence shown here is derived from an EMBL/GenBank/DDBJ whole genome shotgun (WGS) entry which is preliminary data.</text>
</comment>
<keyword evidence="2" id="KW-1185">Reference proteome</keyword>
<gene>
    <name evidence="1" type="ORF">F4820DRAFT_381021</name>
</gene>